<dbReference type="InterPro" id="IPR040841">
    <property type="entry name" value="Luciferase_dom"/>
</dbReference>
<name>A0AB34G4D4_9HYPO</name>
<accession>A0AB34G4D4</accession>
<dbReference type="Pfam" id="PF17648">
    <property type="entry name" value="Luciferase"/>
    <property type="match status" value="1"/>
</dbReference>
<reference evidence="2" key="1">
    <citation type="submission" date="2023-01" db="EMBL/GenBank/DDBJ databases">
        <title>The growth and conidiation of Purpureocillium lavendulum are regulated by nitrogen source and histone H3K14 acetylation.</title>
        <authorList>
            <person name="Tang P."/>
            <person name="Han J."/>
            <person name="Zhang C."/>
            <person name="Tang P."/>
            <person name="Qi F."/>
            <person name="Zhang K."/>
            <person name="Liang L."/>
        </authorList>
    </citation>
    <scope>NUCLEOTIDE SEQUENCE</scope>
    <source>
        <strain evidence="2">YMF1.00683</strain>
    </source>
</reference>
<dbReference type="PANTHER" id="PTHR38695">
    <property type="entry name" value="AMINO ACID PERMEASE_ SLC12A DOMAIN-CONTAINING PROTEIN"/>
    <property type="match status" value="1"/>
</dbReference>
<gene>
    <name evidence="2" type="ORF">O9K51_00658</name>
</gene>
<sequence length="303" mass="33838">MTTLAPTETTAPGDAASIPTYELRGEPKEPDIRASCGFVQRPISVTLDGTSIFTLALTLILLIHFLDSHVAQLLVSLVPLLLAIHNDYQNFINLGPGGTPSTFQGYLRITWLRLWAIRDPYSAPGPDPSRVIAGQGILARQRLPYRAGPRPLVAGIAPQRQVDQHGSMPCYLSLRRAMKRLSAHSPLKFGTERSCLEKHGLALFARHPLQTNCQGEICHVHDSDHSMHMCLHPDDIRELLSKGWGQRHPLARKGWLLQMPVSQDFVMVYAPRDEHELQITYKIVEAAIWYILAERVELAALSK</sequence>
<protein>
    <submittedName>
        <fullName evidence="2">Dipeptidyl peptidase III</fullName>
    </submittedName>
</protein>
<evidence type="ECO:0000313" key="2">
    <source>
        <dbReference type="EMBL" id="KAJ6445893.1"/>
    </source>
</evidence>
<dbReference type="AlphaFoldDB" id="A0AB34G4D4"/>
<keyword evidence="3" id="KW-1185">Reference proteome</keyword>
<proteinExistence type="predicted"/>
<evidence type="ECO:0000313" key="3">
    <source>
        <dbReference type="Proteomes" id="UP001163105"/>
    </source>
</evidence>
<organism evidence="2 3">
    <name type="scientific">Purpureocillium lavendulum</name>
    <dbReference type="NCBI Taxonomy" id="1247861"/>
    <lineage>
        <taxon>Eukaryota</taxon>
        <taxon>Fungi</taxon>
        <taxon>Dikarya</taxon>
        <taxon>Ascomycota</taxon>
        <taxon>Pezizomycotina</taxon>
        <taxon>Sordariomycetes</taxon>
        <taxon>Hypocreomycetidae</taxon>
        <taxon>Hypocreales</taxon>
        <taxon>Ophiocordycipitaceae</taxon>
        <taxon>Purpureocillium</taxon>
    </lineage>
</organism>
<evidence type="ECO:0000259" key="1">
    <source>
        <dbReference type="Pfam" id="PF17648"/>
    </source>
</evidence>
<dbReference type="PANTHER" id="PTHR38695:SF1">
    <property type="entry name" value="AMINO ACID PERMEASE_ SLC12A DOMAIN-CONTAINING PROTEIN"/>
    <property type="match status" value="1"/>
</dbReference>
<dbReference type="InterPro" id="IPR048273">
    <property type="entry name" value="Luciferase"/>
</dbReference>
<comment type="caution">
    <text evidence="2">The sequence shown here is derived from an EMBL/GenBank/DDBJ whole genome shotgun (WGS) entry which is preliminary data.</text>
</comment>
<feature type="domain" description="Luciferase" evidence="1">
    <location>
        <begin position="215"/>
        <end position="287"/>
    </location>
</feature>
<dbReference type="EMBL" id="JAQHRD010000001">
    <property type="protein sequence ID" value="KAJ6445893.1"/>
    <property type="molecule type" value="Genomic_DNA"/>
</dbReference>
<dbReference type="Proteomes" id="UP001163105">
    <property type="component" value="Unassembled WGS sequence"/>
</dbReference>